<evidence type="ECO:0000256" key="1">
    <source>
        <dbReference type="SAM" id="MobiDB-lite"/>
    </source>
</evidence>
<evidence type="ECO:0000313" key="4">
    <source>
        <dbReference type="Proteomes" id="UP000315995"/>
    </source>
</evidence>
<proteinExistence type="predicted"/>
<keyword evidence="2" id="KW-0732">Signal</keyword>
<protein>
    <submittedName>
        <fullName evidence="3">Uncharacterized protein</fullName>
    </submittedName>
</protein>
<gene>
    <name evidence="3" type="ORF">FIV42_11140</name>
</gene>
<accession>A0A4Y6PU26</accession>
<evidence type="ECO:0000256" key="2">
    <source>
        <dbReference type="SAM" id="SignalP"/>
    </source>
</evidence>
<dbReference type="AlphaFoldDB" id="A0A4Y6PU26"/>
<keyword evidence="4" id="KW-1185">Reference proteome</keyword>
<evidence type="ECO:0000313" key="3">
    <source>
        <dbReference type="EMBL" id="QDG51275.1"/>
    </source>
</evidence>
<reference evidence="3 4" key="1">
    <citation type="submission" date="2019-06" db="EMBL/GenBank/DDBJ databases">
        <title>Persicimonas caeni gen. nov., sp. nov., a predatory bacterium isolated from solar saltern.</title>
        <authorList>
            <person name="Wang S."/>
        </authorList>
    </citation>
    <scope>NUCLEOTIDE SEQUENCE [LARGE SCALE GENOMIC DNA]</scope>
    <source>
        <strain evidence="3 4">YN101</strain>
    </source>
</reference>
<feature type="region of interest" description="Disordered" evidence="1">
    <location>
        <begin position="287"/>
        <end position="312"/>
    </location>
</feature>
<dbReference type="Proteomes" id="UP000315995">
    <property type="component" value="Chromosome"/>
</dbReference>
<accession>A0A5B8Y8V2</accession>
<organism evidence="3 4">
    <name type="scientific">Persicimonas caeni</name>
    <dbReference type="NCBI Taxonomy" id="2292766"/>
    <lineage>
        <taxon>Bacteria</taxon>
        <taxon>Deltaproteobacteria</taxon>
        <taxon>Bradymonadales</taxon>
        <taxon>Bradymonadaceae</taxon>
        <taxon>Persicimonas</taxon>
    </lineage>
</organism>
<sequence>MCAVFVPLLASQQASAGELSSCTSNCACTAETSLGYDSCTTISESELVDVSDPLALRQALGLTTVYNANTNKYEISYDVATPDTMILTLHSNGGQWATTNDLNDYVNALLFGPAGPPDSGLGAVNICELNDIGFLSQQGFFGRWDQFQKSWANFQAQNVLYAAISDTDGDIYVDGEAFAPLSGTLQEQYCDDHTNADNVYAEQCSNYEDPKSGYGGGLEVCGDTVEGSVRQGPTAWTDLHDLKRDNVSFKIEESWEQGQTGRQFRIRQVTETMRLRSDFFYAGVQQGGRKDSGTLSGQTELHQSAPGAANGVCSRGEVDEGQFKFGIDTSVGSAPSNCSFE</sequence>
<name>A0A4Y6PU26_PERCE</name>
<feature type="chain" id="PRO_5030106439" evidence="2">
    <location>
        <begin position="17"/>
        <end position="341"/>
    </location>
</feature>
<feature type="signal peptide" evidence="2">
    <location>
        <begin position="1"/>
        <end position="16"/>
    </location>
</feature>
<dbReference type="EMBL" id="CP041186">
    <property type="protein sequence ID" value="QDG51275.1"/>
    <property type="molecule type" value="Genomic_DNA"/>
</dbReference>
<dbReference type="RefSeq" id="WP_141197760.1">
    <property type="nucleotide sequence ID" value="NZ_CP041186.1"/>
</dbReference>
<feature type="compositionally biased region" description="Polar residues" evidence="1">
    <location>
        <begin position="293"/>
        <end position="302"/>
    </location>
</feature>